<dbReference type="AlphaFoldDB" id="A0A841PGQ1"/>
<gene>
    <name evidence="1" type="ORF">HNQ71_007067</name>
</gene>
<name>A0A841PGQ1_9HYPH</name>
<evidence type="ECO:0000313" key="1">
    <source>
        <dbReference type="EMBL" id="MBB6414357.1"/>
    </source>
</evidence>
<proteinExistence type="predicted"/>
<keyword evidence="2" id="KW-1185">Reference proteome</keyword>
<dbReference type="EMBL" id="JACHEF010000021">
    <property type="protein sequence ID" value="MBB6414357.1"/>
    <property type="molecule type" value="Genomic_DNA"/>
</dbReference>
<evidence type="ECO:0000313" key="2">
    <source>
        <dbReference type="Proteomes" id="UP000556329"/>
    </source>
</evidence>
<reference evidence="1 2" key="1">
    <citation type="submission" date="2020-08" db="EMBL/GenBank/DDBJ databases">
        <title>Genomic Encyclopedia of Type Strains, Phase IV (KMG-IV): sequencing the most valuable type-strain genomes for metagenomic binning, comparative biology and taxonomic classification.</title>
        <authorList>
            <person name="Goeker M."/>
        </authorList>
    </citation>
    <scope>NUCLEOTIDE SEQUENCE [LARGE SCALE GENOMIC DNA]</scope>
    <source>
        <strain evidence="1 2">DSM 100039</strain>
    </source>
</reference>
<dbReference type="Proteomes" id="UP000556329">
    <property type="component" value="Unassembled WGS sequence"/>
</dbReference>
<accession>A0A841PGQ1</accession>
<sequence>MPPLPYLAEPEARRILIAASPTQSGASAMNHQRAQIAIAAFADAEQAGSPSTGSLLRHQTKPGGELAAVLEAGPIAHGSDQGCRRHRANAFDLPKPLALLTGAEDFPYPPVIGRNPMVEFDQFDLQLSHQRPDHFAESVSVILDDHRKAAPQRFVCCDHQRAPIPRKQVIEPGDRRVGDAGENIGKPGLRIDVVELCGFCRPPNYAGRARFRQCFS</sequence>
<comment type="caution">
    <text evidence="1">The sequence shown here is derived from an EMBL/GenBank/DDBJ whole genome shotgun (WGS) entry which is preliminary data.</text>
</comment>
<organism evidence="1 2">
    <name type="scientific">Mesorhizobium sangaii</name>
    <dbReference type="NCBI Taxonomy" id="505389"/>
    <lineage>
        <taxon>Bacteria</taxon>
        <taxon>Pseudomonadati</taxon>
        <taxon>Pseudomonadota</taxon>
        <taxon>Alphaproteobacteria</taxon>
        <taxon>Hyphomicrobiales</taxon>
        <taxon>Phyllobacteriaceae</taxon>
        <taxon>Mesorhizobium</taxon>
    </lineage>
</organism>
<protein>
    <submittedName>
        <fullName evidence="1">Uncharacterized protein</fullName>
    </submittedName>
</protein>